<name>A0A3M7S3X1_BRAPC</name>
<dbReference type="GO" id="GO:0005667">
    <property type="term" value="C:transcription regulator complex"/>
    <property type="evidence" value="ECO:0007669"/>
    <property type="project" value="InterPro"/>
</dbReference>
<dbReference type="EMBL" id="REGN01002102">
    <property type="protein sequence ID" value="RNA30315.1"/>
    <property type="molecule type" value="Genomic_DNA"/>
</dbReference>
<dbReference type="AlphaFoldDB" id="A0A3M7S3X1"/>
<keyword evidence="5" id="KW-0804">Transcription</keyword>
<protein>
    <submittedName>
        <fullName evidence="9">Neuronal pas domain</fullName>
    </submittedName>
</protein>
<feature type="domain" description="BHLH" evidence="8">
    <location>
        <begin position="19"/>
        <end position="72"/>
    </location>
</feature>
<dbReference type="PROSITE" id="PS50112">
    <property type="entry name" value="PAS"/>
    <property type="match status" value="1"/>
</dbReference>
<evidence type="ECO:0000259" key="8">
    <source>
        <dbReference type="PROSITE" id="PS50888"/>
    </source>
</evidence>
<dbReference type="InterPro" id="IPR011598">
    <property type="entry name" value="bHLH_dom"/>
</dbReference>
<dbReference type="NCBIfam" id="TIGR00229">
    <property type="entry name" value="sensory_box"/>
    <property type="match status" value="1"/>
</dbReference>
<evidence type="ECO:0000259" key="7">
    <source>
        <dbReference type="PROSITE" id="PS50112"/>
    </source>
</evidence>
<keyword evidence="10" id="KW-1185">Reference proteome</keyword>
<evidence type="ECO:0000256" key="4">
    <source>
        <dbReference type="ARBA" id="ARBA00023125"/>
    </source>
</evidence>
<dbReference type="Pfam" id="PF00989">
    <property type="entry name" value="PAS"/>
    <property type="match status" value="1"/>
</dbReference>
<proteinExistence type="predicted"/>
<dbReference type="GO" id="GO:0005737">
    <property type="term" value="C:cytoplasm"/>
    <property type="evidence" value="ECO:0007669"/>
    <property type="project" value="InterPro"/>
</dbReference>
<keyword evidence="3" id="KW-0805">Transcription regulation</keyword>
<dbReference type="GO" id="GO:0000977">
    <property type="term" value="F:RNA polymerase II transcription regulatory region sequence-specific DNA binding"/>
    <property type="evidence" value="ECO:0007669"/>
    <property type="project" value="TreeGrafter"/>
</dbReference>
<dbReference type="SMART" id="SM00091">
    <property type="entry name" value="PAS"/>
    <property type="match status" value="1"/>
</dbReference>
<dbReference type="CDD" id="cd00130">
    <property type="entry name" value="PAS"/>
    <property type="match status" value="1"/>
</dbReference>
<feature type="domain" description="PAS" evidence="7">
    <location>
        <begin position="107"/>
        <end position="164"/>
    </location>
</feature>
<dbReference type="InterPro" id="IPR035965">
    <property type="entry name" value="PAS-like_dom_sf"/>
</dbReference>
<dbReference type="PANTHER" id="PTHR23043:SF17">
    <property type="entry name" value="PROTEIN SIMILAR"/>
    <property type="match status" value="1"/>
</dbReference>
<evidence type="ECO:0000256" key="1">
    <source>
        <dbReference type="ARBA" id="ARBA00004123"/>
    </source>
</evidence>
<dbReference type="PANTHER" id="PTHR23043">
    <property type="entry name" value="HYPOXIA-INDUCIBLE FACTOR 1 ALPHA"/>
    <property type="match status" value="1"/>
</dbReference>
<evidence type="ECO:0000256" key="2">
    <source>
        <dbReference type="ARBA" id="ARBA00022737"/>
    </source>
</evidence>
<dbReference type="PRINTS" id="PR00785">
    <property type="entry name" value="NCTRNSLOCATR"/>
</dbReference>
<dbReference type="STRING" id="10195.A0A3M7S3X1"/>
<comment type="caution">
    <text evidence="9">The sequence shown here is derived from an EMBL/GenBank/DDBJ whole genome shotgun (WGS) entry which is preliminary data.</text>
</comment>
<evidence type="ECO:0000256" key="3">
    <source>
        <dbReference type="ARBA" id="ARBA00023015"/>
    </source>
</evidence>
<keyword evidence="4" id="KW-0238">DNA-binding</keyword>
<reference evidence="9 10" key="1">
    <citation type="journal article" date="2018" name="Sci. Rep.">
        <title>Genomic signatures of local adaptation to the degree of environmental predictability in rotifers.</title>
        <authorList>
            <person name="Franch-Gras L."/>
            <person name="Hahn C."/>
            <person name="Garcia-Roger E.M."/>
            <person name="Carmona M.J."/>
            <person name="Serra M."/>
            <person name="Gomez A."/>
        </authorList>
    </citation>
    <scope>NUCLEOTIDE SEQUENCE [LARGE SCALE GENOMIC DNA]</scope>
    <source>
        <strain evidence="9">HYR1</strain>
    </source>
</reference>
<evidence type="ECO:0000256" key="6">
    <source>
        <dbReference type="ARBA" id="ARBA00023242"/>
    </source>
</evidence>
<dbReference type="Proteomes" id="UP000276133">
    <property type="component" value="Unassembled WGS sequence"/>
</dbReference>
<dbReference type="PROSITE" id="PS50888">
    <property type="entry name" value="BHLH"/>
    <property type="match status" value="1"/>
</dbReference>
<dbReference type="InterPro" id="IPR000014">
    <property type="entry name" value="PAS"/>
</dbReference>
<dbReference type="SUPFAM" id="SSF55785">
    <property type="entry name" value="PYP-like sensor domain (PAS domain)"/>
    <property type="match status" value="1"/>
</dbReference>
<keyword evidence="6" id="KW-0539">Nucleus</keyword>
<organism evidence="9 10">
    <name type="scientific">Brachionus plicatilis</name>
    <name type="common">Marine rotifer</name>
    <name type="synonym">Brachionus muelleri</name>
    <dbReference type="NCBI Taxonomy" id="10195"/>
    <lineage>
        <taxon>Eukaryota</taxon>
        <taxon>Metazoa</taxon>
        <taxon>Spiralia</taxon>
        <taxon>Gnathifera</taxon>
        <taxon>Rotifera</taxon>
        <taxon>Eurotatoria</taxon>
        <taxon>Monogononta</taxon>
        <taxon>Pseudotrocha</taxon>
        <taxon>Ploima</taxon>
        <taxon>Brachionidae</taxon>
        <taxon>Brachionus</taxon>
    </lineage>
</organism>
<dbReference type="Gene3D" id="3.30.450.20">
    <property type="entry name" value="PAS domain"/>
    <property type="match status" value="1"/>
</dbReference>
<evidence type="ECO:0000256" key="5">
    <source>
        <dbReference type="ARBA" id="ARBA00023163"/>
    </source>
</evidence>
<dbReference type="GO" id="GO:0000981">
    <property type="term" value="F:DNA-binding transcription factor activity, RNA polymerase II-specific"/>
    <property type="evidence" value="ECO:0007669"/>
    <property type="project" value="TreeGrafter"/>
</dbReference>
<keyword evidence="2" id="KW-0677">Repeat</keyword>
<gene>
    <name evidence="9" type="ORF">BpHYR1_050579</name>
</gene>
<dbReference type="OrthoDB" id="6021714at2759"/>
<accession>A0A3M7S3X1</accession>
<comment type="subcellular location">
    <subcellularLocation>
        <location evidence="1">Nucleus</location>
    </subcellularLocation>
</comment>
<dbReference type="SUPFAM" id="SSF47459">
    <property type="entry name" value="HLH, helix-loop-helix DNA-binding domain"/>
    <property type="match status" value="1"/>
</dbReference>
<dbReference type="InterPro" id="IPR036638">
    <property type="entry name" value="HLH_DNA-bd_sf"/>
</dbReference>
<evidence type="ECO:0000313" key="10">
    <source>
        <dbReference type="Proteomes" id="UP000276133"/>
    </source>
</evidence>
<dbReference type="GO" id="GO:0005634">
    <property type="term" value="C:nucleus"/>
    <property type="evidence" value="ECO:0007669"/>
    <property type="project" value="UniProtKB-SubCell"/>
</dbReference>
<evidence type="ECO:0000313" key="9">
    <source>
        <dbReference type="EMBL" id="RNA30315.1"/>
    </source>
</evidence>
<dbReference type="SMART" id="SM00353">
    <property type="entry name" value="HLH"/>
    <property type="match status" value="1"/>
</dbReference>
<dbReference type="InterPro" id="IPR001067">
    <property type="entry name" value="Nuc_translocat"/>
</dbReference>
<dbReference type="Pfam" id="PF23171">
    <property type="entry name" value="bHLH_HIF1A"/>
    <property type="match status" value="1"/>
</dbReference>
<dbReference type="Gene3D" id="4.10.280.10">
    <property type="entry name" value="Helix-loop-helix DNA-binding domain"/>
    <property type="match status" value="1"/>
</dbReference>
<dbReference type="InterPro" id="IPR013767">
    <property type="entry name" value="PAS_fold"/>
</dbReference>
<dbReference type="GO" id="GO:0046983">
    <property type="term" value="F:protein dimerization activity"/>
    <property type="evidence" value="ECO:0007669"/>
    <property type="project" value="InterPro"/>
</dbReference>
<sequence length="374" mass="42855">MNKMQNLKTMVNKIKNFPEKNNKSKEAARSRRNRENDEFKYLSALLPLQCEITRQLDKASIIRLTISYLKLKKFYSECNFKNEIPKNFVREKFEINSFIPSLLDGFLFLLGHDGKFLYINESVSSMLGLSQVAMIGTHIYEYIHPDDRKEFSTILGLTKIGKNKAYFDSVGSDYSDENIEVLEENMFENPLGINGKKISLQIRFKSTLIKKSSSSNKSSGWRLVQIIGRLDSCLSNSKIGAGFFGLGLSVETQSLCEIYLQNSTFIIKLDNKLQIESIENFPLELDTDMEAIFGKSIFHLVNPIDLLFVREKLIEVKIKEHGTFSFRLAQNMIDNLVCQCSAVLVPRATFLPINGHECSIVESFQIILMNELYR</sequence>